<accession>A0A1T4JMK0</accession>
<dbReference type="SUPFAM" id="SSF53474">
    <property type="entry name" value="alpha/beta-Hydrolases"/>
    <property type="match status" value="1"/>
</dbReference>
<evidence type="ECO:0000256" key="1">
    <source>
        <dbReference type="ARBA" id="ARBA00022801"/>
    </source>
</evidence>
<dbReference type="InterPro" id="IPR013094">
    <property type="entry name" value="AB_hydrolase_3"/>
</dbReference>
<dbReference type="PANTHER" id="PTHR48081">
    <property type="entry name" value="AB HYDROLASE SUPERFAMILY PROTEIN C4A8.06C"/>
    <property type="match status" value="1"/>
</dbReference>
<dbReference type="STRING" id="225324.SAMN02745126_00185"/>
<name>A0A1T4JMK0_9HYPH</name>
<dbReference type="Pfam" id="PF07859">
    <property type="entry name" value="Abhydrolase_3"/>
    <property type="match status" value="1"/>
</dbReference>
<keyword evidence="1" id="KW-0378">Hydrolase</keyword>
<keyword evidence="4" id="KW-1185">Reference proteome</keyword>
<dbReference type="OrthoDB" id="9806180at2"/>
<dbReference type="InterPro" id="IPR050300">
    <property type="entry name" value="GDXG_lipolytic_enzyme"/>
</dbReference>
<dbReference type="InterPro" id="IPR029058">
    <property type="entry name" value="AB_hydrolase_fold"/>
</dbReference>
<evidence type="ECO:0000259" key="2">
    <source>
        <dbReference type="Pfam" id="PF07859"/>
    </source>
</evidence>
<dbReference type="Gene3D" id="3.40.50.1820">
    <property type="entry name" value="alpha/beta hydrolase"/>
    <property type="match status" value="1"/>
</dbReference>
<evidence type="ECO:0000313" key="3">
    <source>
        <dbReference type="EMBL" id="SJZ31419.1"/>
    </source>
</evidence>
<gene>
    <name evidence="3" type="ORF">SAMN02745126_00185</name>
</gene>
<dbReference type="Proteomes" id="UP000190092">
    <property type="component" value="Unassembled WGS sequence"/>
</dbReference>
<feature type="domain" description="Alpha/beta hydrolase fold-3" evidence="2">
    <location>
        <begin position="75"/>
        <end position="276"/>
    </location>
</feature>
<sequence length="303" mass="32684">MPSVQSEELKTLYKGWVAALAANPNMELGEMRRMFEHWGDVTAEPGGVDYVEVTAGGVPALWATPKGCAQDRVLLCTHGGGYVTGSMYTHRKVYGHFAKAIGCRALIVHYRRAPEHVHPGPVDDVVASYRWLLDQGVKPQHIALTGDSAGGGLAITTLLRARERGLPMPAATMPLSPWADMEATGKSFASNGEKDVLVSRDIIKVMASTFLGEGGNPKDPLASPIHADLRGFPPIYIQVGGDETLLDDSQRLADRARKAGIDVTVDVYPDMQHVFHFLAGVAPEADDAIRKLASWVRPKLGLG</sequence>
<dbReference type="PANTHER" id="PTHR48081:SF8">
    <property type="entry name" value="ALPHA_BETA HYDROLASE FOLD-3 DOMAIN-CONTAINING PROTEIN-RELATED"/>
    <property type="match status" value="1"/>
</dbReference>
<dbReference type="GO" id="GO:0016787">
    <property type="term" value="F:hydrolase activity"/>
    <property type="evidence" value="ECO:0007669"/>
    <property type="project" value="UniProtKB-KW"/>
</dbReference>
<dbReference type="EMBL" id="FUWJ01000001">
    <property type="protein sequence ID" value="SJZ31419.1"/>
    <property type="molecule type" value="Genomic_DNA"/>
</dbReference>
<dbReference type="AlphaFoldDB" id="A0A1T4JMK0"/>
<organism evidence="3 4">
    <name type="scientific">Enhydrobacter aerosaccus</name>
    <dbReference type="NCBI Taxonomy" id="225324"/>
    <lineage>
        <taxon>Bacteria</taxon>
        <taxon>Pseudomonadati</taxon>
        <taxon>Pseudomonadota</taxon>
        <taxon>Alphaproteobacteria</taxon>
        <taxon>Hyphomicrobiales</taxon>
        <taxon>Enhydrobacter</taxon>
    </lineage>
</organism>
<reference evidence="4" key="1">
    <citation type="submission" date="2017-02" db="EMBL/GenBank/DDBJ databases">
        <authorList>
            <person name="Varghese N."/>
            <person name="Submissions S."/>
        </authorList>
    </citation>
    <scope>NUCLEOTIDE SEQUENCE [LARGE SCALE GENOMIC DNA]</scope>
    <source>
        <strain evidence="4">ATCC 27094</strain>
    </source>
</reference>
<evidence type="ECO:0000313" key="4">
    <source>
        <dbReference type="Proteomes" id="UP000190092"/>
    </source>
</evidence>
<proteinExistence type="predicted"/>
<protein>
    <submittedName>
        <fullName evidence="3">Acetyl esterase/lipase</fullName>
    </submittedName>
</protein>
<dbReference type="RefSeq" id="WP_085931960.1">
    <property type="nucleotide sequence ID" value="NZ_FUWJ01000001.1"/>
</dbReference>